<name>A0A061BH25_RHOTO</name>
<dbReference type="InterPro" id="IPR012341">
    <property type="entry name" value="6hp_glycosidase-like_sf"/>
</dbReference>
<gene>
    <name evidence="4" type="ORF">RHTO0S_25e00188g</name>
</gene>
<dbReference type="Gene3D" id="1.50.10.10">
    <property type="match status" value="1"/>
</dbReference>
<evidence type="ECO:0000259" key="3">
    <source>
        <dbReference type="Pfam" id="PF17390"/>
    </source>
</evidence>
<dbReference type="AlphaFoldDB" id="A0A061BH25"/>
<dbReference type="Pfam" id="PF16335">
    <property type="entry name" value="GtaA_6_Hairpin"/>
    <property type="match status" value="1"/>
</dbReference>
<dbReference type="EMBL" id="LK052960">
    <property type="protein sequence ID" value="CDR49273.1"/>
    <property type="molecule type" value="Genomic_DNA"/>
</dbReference>
<dbReference type="Gene3D" id="2.60.420.10">
    <property type="entry name" value="Maltose phosphorylase, domain 3"/>
    <property type="match status" value="1"/>
</dbReference>
<dbReference type="SUPFAM" id="SSF48208">
    <property type="entry name" value="Six-hairpin glycosidases"/>
    <property type="match status" value="1"/>
</dbReference>
<dbReference type="GO" id="GO:0003824">
    <property type="term" value="F:catalytic activity"/>
    <property type="evidence" value="ECO:0007669"/>
    <property type="project" value="UniProtKB-ARBA"/>
</dbReference>
<dbReference type="OrthoDB" id="10036721at2759"/>
<protein>
    <submittedName>
        <fullName evidence="4">RHTO0S25e00188g1_1</fullName>
    </submittedName>
</protein>
<feature type="chain" id="PRO_5030001879" evidence="1">
    <location>
        <begin position="20"/>
        <end position="880"/>
    </location>
</feature>
<dbReference type="InterPro" id="IPR035398">
    <property type="entry name" value="Bac_rhamnosid_C"/>
</dbReference>
<evidence type="ECO:0000259" key="2">
    <source>
        <dbReference type="Pfam" id="PF16335"/>
    </source>
</evidence>
<feature type="domain" description="Alpha-L-rhamnosidase C-terminal" evidence="3">
    <location>
        <begin position="785"/>
        <end position="847"/>
    </location>
</feature>
<dbReference type="PANTHER" id="PTHR34987:SF4">
    <property type="entry name" value="ALPHA-L-RHAMNOSIDASE C-TERMINAL DOMAIN-CONTAINING PROTEIN"/>
    <property type="match status" value="1"/>
</dbReference>
<dbReference type="GO" id="GO:0005975">
    <property type="term" value="P:carbohydrate metabolic process"/>
    <property type="evidence" value="ECO:0007669"/>
    <property type="project" value="InterPro"/>
</dbReference>
<sequence>MKGLHLALFAALAVVSVHANPLRARNFGNGNGNSASTPWPPIPDPQSYTKPDGPVRVYPVSVNKGLTSEHANATISLKNEGDLFTRESRSLVLFLQVERSQSSPFAVDYGRDVAGRPFFEVTALGSPYAQLEVKYTEAFNGLKVNYSDGPFPFSNGLSSEFRVETLNVTKTGELASFFIQGSQRWESVKLIKGQGVEIKSAGFISSVDEAPIASKPGYFASSNSNMTDIWNLGPRTQQLACFPPNSQPSTWEVDSKKGVYIRGQKPATTVKGANAKNYTLAFEANIDYGGVGWRLDTEIDNIFAEGPYLVLTSNYPEGSFKNYNHSLVPPNTLVLGRGWSLQNQTTLTGWHLDSFPVGFDVTEKTWHNIETDSPGDGTYTVRLDGKQIAHFNLTAYNVGARPPYFPPCAYYSFAFGPWQDQAAWYRNVNITLASGQNWYSNPMTSEDIKVEYGVATNDFTVCSDAGKRDRYSWLGDRQISARSVEAVGEFEYVSGPAEQAFARQIASGEVPSNMLFSQLDPLGIQGRTESLDLILVDWDSKFFDVIYHYWQKTGNDSFLQAHWGDMRAMMAYVMQTSIDPKTSFSTNGGSGPTISSTALNIIALEEMVEMGSHLGHSSAVAAYQVQANLSRKALEGLWNETGGFYAFPGKDYIVEDMAWIELAKIGTAERRDKFWSHLPSRQVPGGYVDPPAENKFDLLGGGVKISMNIAAELLWALGERGDGKTAQDLVKRTYGPMVERNVNYTGAYWEFLSADGTYPGNDLETAQSHFWGGFPTAFMMEYVLGVKPTTPGFATFEVAPISGWEDDWVEGRVPTPHGLIYTAWGYDSAGKLHMEVTAPKGTTGTIKPPFEGSFSVNGKAGQSGTVKVEGGRVKVTVVQQ</sequence>
<feature type="signal peptide" evidence="1">
    <location>
        <begin position="1"/>
        <end position="19"/>
    </location>
</feature>
<reference evidence="4" key="1">
    <citation type="journal article" date="2014" name="Genome Announc.">
        <title>Draft genome sequence of Rhodosporidium toruloides CECT1137, an oleaginous yeast of biotechnological interest.</title>
        <authorList>
            <person name="Morin N."/>
            <person name="Calcas X."/>
            <person name="Devillers H."/>
            <person name="Durrens P."/>
            <person name="Sherman D.J."/>
            <person name="Nicaud J.-M."/>
            <person name="Neuveglise C."/>
        </authorList>
    </citation>
    <scope>NUCLEOTIDE SEQUENCE</scope>
    <source>
        <strain evidence="4">CECT1137</strain>
    </source>
</reference>
<accession>A0A061BH25</accession>
<evidence type="ECO:0000313" key="4">
    <source>
        <dbReference type="EMBL" id="CDR49273.1"/>
    </source>
</evidence>
<feature type="domain" description="Glutaminase A central" evidence="2">
    <location>
        <begin position="545"/>
        <end position="628"/>
    </location>
</feature>
<proteinExistence type="predicted"/>
<organism evidence="4">
    <name type="scientific">Rhodotorula toruloides</name>
    <name type="common">Yeast</name>
    <name type="synonym">Rhodosporidium toruloides</name>
    <dbReference type="NCBI Taxonomy" id="5286"/>
    <lineage>
        <taxon>Eukaryota</taxon>
        <taxon>Fungi</taxon>
        <taxon>Dikarya</taxon>
        <taxon>Basidiomycota</taxon>
        <taxon>Pucciniomycotina</taxon>
        <taxon>Microbotryomycetes</taxon>
        <taxon>Sporidiobolales</taxon>
        <taxon>Sporidiobolaceae</taxon>
        <taxon>Rhodotorula</taxon>
    </lineage>
</organism>
<evidence type="ECO:0000256" key="1">
    <source>
        <dbReference type="SAM" id="SignalP"/>
    </source>
</evidence>
<keyword evidence="1" id="KW-0732">Signal</keyword>
<dbReference type="PANTHER" id="PTHR34987">
    <property type="entry name" value="C, PUTATIVE (AFU_ORTHOLOGUE AFUA_3G02880)-RELATED"/>
    <property type="match status" value="1"/>
</dbReference>
<dbReference type="InterPro" id="IPR032514">
    <property type="entry name" value="GtaA_central"/>
</dbReference>
<dbReference type="Pfam" id="PF17390">
    <property type="entry name" value="Bac_rhamnosid_C"/>
    <property type="match status" value="1"/>
</dbReference>
<dbReference type="InterPro" id="IPR008928">
    <property type="entry name" value="6-hairpin_glycosidase_sf"/>
</dbReference>